<dbReference type="RefSeq" id="WP_135266970.1">
    <property type="nucleotide sequence ID" value="NZ_CP038436.1"/>
</dbReference>
<name>A0A4V1BM36_9ACTN</name>
<evidence type="ECO:0000256" key="1">
    <source>
        <dbReference type="SAM" id="SignalP"/>
    </source>
</evidence>
<dbReference type="PANTHER" id="PTHR36933">
    <property type="entry name" value="SLL0788 PROTEIN"/>
    <property type="match status" value="1"/>
</dbReference>
<dbReference type="Proteomes" id="UP000294853">
    <property type="component" value="Chromosome"/>
</dbReference>
<evidence type="ECO:0000259" key="2">
    <source>
        <dbReference type="Pfam" id="PF03713"/>
    </source>
</evidence>
<dbReference type="AlphaFoldDB" id="A0A4V1BM36"/>
<reference evidence="3 4" key="1">
    <citation type="submission" date="2019-03" db="EMBL/GenBank/DDBJ databases">
        <title>Three New Species of Nocardioides, Nocardioides euryhalodurans sp. nov., Nocardioides seonyuensis sp. nov. and Nocardioides eburneoflavus sp. nov. Iolated from Soil.</title>
        <authorList>
            <person name="Roh S.G."/>
            <person name="Lee C."/>
            <person name="Kim M.-K."/>
            <person name="Kim S.B."/>
        </authorList>
    </citation>
    <scope>NUCLEOTIDE SEQUENCE [LARGE SCALE GENOMIC DNA]</scope>
    <source>
        <strain evidence="3 4">MMS17-SY207-3</strain>
    </source>
</reference>
<feature type="chain" id="PRO_5020854210" evidence="1">
    <location>
        <begin position="29"/>
        <end position="215"/>
    </location>
</feature>
<accession>A0A4V1BM36</accession>
<keyword evidence="1" id="KW-0732">Signal</keyword>
<dbReference type="EMBL" id="CP038436">
    <property type="protein sequence ID" value="QBX55002.1"/>
    <property type="molecule type" value="Genomic_DNA"/>
</dbReference>
<evidence type="ECO:0000313" key="3">
    <source>
        <dbReference type="EMBL" id="QBX55002.1"/>
    </source>
</evidence>
<dbReference type="InterPro" id="IPR005183">
    <property type="entry name" value="DUF305_CopM-like"/>
</dbReference>
<gene>
    <name evidence="3" type="ORF">EXE58_05725</name>
</gene>
<feature type="signal peptide" evidence="1">
    <location>
        <begin position="1"/>
        <end position="28"/>
    </location>
</feature>
<protein>
    <submittedName>
        <fullName evidence="3">DUF305 domain-containing protein</fullName>
    </submittedName>
</protein>
<dbReference type="Gene3D" id="1.20.1260.10">
    <property type="match status" value="1"/>
</dbReference>
<keyword evidence="4" id="KW-1185">Reference proteome</keyword>
<dbReference type="KEGG" id="nsn:EXE58_05725"/>
<sequence length="215" mass="23771">MRRSLALGAAAATAVVASLATVAAMSVADDDPRPDRDGVMMSYGGHGATGHGGMHGGMSSGDMSEHGMHGDMQVTDEVGYLSEMVLHHEEAVAAAEELQRSERPEMRQLGKDIVASQTAQIALMEGWLDDWYPDRGEAPTYDPMMRDLADLSGDQLDRVFLEDMVGHHMAAVMMSQQLLMQELVEHDEVAELAESIRDEQHVEIFMMQGWLREWW</sequence>
<dbReference type="PANTHER" id="PTHR36933:SF1">
    <property type="entry name" value="SLL0788 PROTEIN"/>
    <property type="match status" value="1"/>
</dbReference>
<proteinExistence type="predicted"/>
<organism evidence="3 4">
    <name type="scientific">Nocardioides seonyuensis</name>
    <dbReference type="NCBI Taxonomy" id="2518371"/>
    <lineage>
        <taxon>Bacteria</taxon>
        <taxon>Bacillati</taxon>
        <taxon>Actinomycetota</taxon>
        <taxon>Actinomycetes</taxon>
        <taxon>Propionibacteriales</taxon>
        <taxon>Nocardioidaceae</taxon>
        <taxon>Nocardioides</taxon>
    </lineage>
</organism>
<feature type="domain" description="DUF305" evidence="2">
    <location>
        <begin position="77"/>
        <end position="211"/>
    </location>
</feature>
<dbReference type="InterPro" id="IPR012347">
    <property type="entry name" value="Ferritin-like"/>
</dbReference>
<evidence type="ECO:0000313" key="4">
    <source>
        <dbReference type="Proteomes" id="UP000294853"/>
    </source>
</evidence>
<dbReference type="Pfam" id="PF03713">
    <property type="entry name" value="DUF305"/>
    <property type="match status" value="1"/>
</dbReference>
<dbReference type="OrthoDB" id="26872at2"/>